<accession>A0A915HZH6</accession>
<evidence type="ECO:0000313" key="1">
    <source>
        <dbReference type="Proteomes" id="UP000887565"/>
    </source>
</evidence>
<reference evidence="2" key="1">
    <citation type="submission" date="2022-11" db="UniProtKB">
        <authorList>
            <consortium name="WormBaseParasite"/>
        </authorList>
    </citation>
    <scope>IDENTIFICATION</scope>
</reference>
<keyword evidence="1" id="KW-1185">Reference proteome</keyword>
<sequence>MKLVSVLFRKVATNNIIRKSDPNLMAAWQISKYGVEKCLLECSRDVAIPAIKKPDDILIEIKAASLNALDLRMKVHGKNAFNNKNSYINCSLKKESKEH</sequence>
<dbReference type="Proteomes" id="UP000887565">
    <property type="component" value="Unplaced"/>
</dbReference>
<dbReference type="Gene3D" id="3.90.180.10">
    <property type="entry name" value="Medium-chain alcohol dehydrogenases, catalytic domain"/>
    <property type="match status" value="1"/>
</dbReference>
<dbReference type="AlphaFoldDB" id="A0A915HZH6"/>
<dbReference type="WBParaSite" id="nRc.2.0.1.t06968-RA">
    <property type="protein sequence ID" value="nRc.2.0.1.t06968-RA"/>
    <property type="gene ID" value="nRc.2.0.1.g06968"/>
</dbReference>
<proteinExistence type="predicted"/>
<protein>
    <submittedName>
        <fullName evidence="2">Uncharacterized protein</fullName>
    </submittedName>
</protein>
<name>A0A915HZH6_ROMCU</name>
<organism evidence="1 2">
    <name type="scientific">Romanomermis culicivorax</name>
    <name type="common">Nematode worm</name>
    <dbReference type="NCBI Taxonomy" id="13658"/>
    <lineage>
        <taxon>Eukaryota</taxon>
        <taxon>Metazoa</taxon>
        <taxon>Ecdysozoa</taxon>
        <taxon>Nematoda</taxon>
        <taxon>Enoplea</taxon>
        <taxon>Dorylaimia</taxon>
        <taxon>Mermithida</taxon>
        <taxon>Mermithoidea</taxon>
        <taxon>Mermithidae</taxon>
        <taxon>Romanomermis</taxon>
    </lineage>
</organism>
<evidence type="ECO:0000313" key="2">
    <source>
        <dbReference type="WBParaSite" id="nRc.2.0.1.t06968-RA"/>
    </source>
</evidence>